<dbReference type="Gene3D" id="1.25.10.90">
    <property type="match status" value="1"/>
</dbReference>
<evidence type="ECO:0000313" key="1">
    <source>
        <dbReference type="EMBL" id="WZO33675.1"/>
    </source>
</evidence>
<dbReference type="Pfam" id="PF08713">
    <property type="entry name" value="DNA_alkylation"/>
    <property type="match status" value="1"/>
</dbReference>
<dbReference type="InterPro" id="IPR014825">
    <property type="entry name" value="DNA_alkylation"/>
</dbReference>
<reference evidence="1" key="1">
    <citation type="submission" date="2024-04" db="EMBL/GenBank/DDBJ databases">
        <authorList>
            <person name="Roder T."/>
            <person name="Oberhansli S."/>
            <person name="Kreuzer M."/>
        </authorList>
    </citation>
    <scope>NUCLEOTIDE SEQUENCE</scope>
    <source>
        <strain evidence="1">LWS13-1.2</strain>
    </source>
</reference>
<gene>
    <name evidence="1" type="ORF">MRBLWS13_001305</name>
</gene>
<dbReference type="CDD" id="cd06561">
    <property type="entry name" value="AlkD_like"/>
    <property type="match status" value="1"/>
</dbReference>
<accession>A0AAU6S9W7</accession>
<proteinExistence type="predicted"/>
<name>A0AAU6S9W7_9MICO</name>
<sequence length="217" mass="24530">MPPTAEGVRAALEAAASAEERAKTQRRMADARTEVIGARMGTVFGIAKTNARMPLAEVDRLLDADAYEMRMVAVSILDFQARTKDADRAALYELWMRRMDRIDTWDFIDRGAPRVLGGYLLDRPREVLFDLARSDDWLRRRTAITAAFWIIRAHDLDDPLALCEILANDPEHLVQTNVGVALREIGRVDRARLEEFLARRSADLSAHARRTARTALT</sequence>
<dbReference type="InterPro" id="IPR016024">
    <property type="entry name" value="ARM-type_fold"/>
</dbReference>
<dbReference type="PANTHER" id="PTHR34070:SF1">
    <property type="entry name" value="DNA ALKYLATION REPAIR PROTEIN"/>
    <property type="match status" value="1"/>
</dbReference>
<organism evidence="1">
    <name type="scientific">Microbacterium sp. LWS13-1.2</name>
    <dbReference type="NCBI Taxonomy" id="3135264"/>
    <lineage>
        <taxon>Bacteria</taxon>
        <taxon>Bacillati</taxon>
        <taxon>Actinomycetota</taxon>
        <taxon>Actinomycetes</taxon>
        <taxon>Micrococcales</taxon>
        <taxon>Microbacteriaceae</taxon>
        <taxon>Microbacterium</taxon>
    </lineage>
</organism>
<dbReference type="RefSeq" id="WP_349428207.1">
    <property type="nucleotide sequence ID" value="NZ_CP151632.1"/>
</dbReference>
<dbReference type="AlphaFoldDB" id="A0AAU6S9W7"/>
<dbReference type="EMBL" id="CP151632">
    <property type="protein sequence ID" value="WZO33675.1"/>
    <property type="molecule type" value="Genomic_DNA"/>
</dbReference>
<dbReference type="SUPFAM" id="SSF48371">
    <property type="entry name" value="ARM repeat"/>
    <property type="match status" value="1"/>
</dbReference>
<dbReference type="PANTHER" id="PTHR34070">
    <property type="entry name" value="ARMADILLO-TYPE FOLD"/>
    <property type="match status" value="1"/>
</dbReference>
<protein>
    <submittedName>
        <fullName evidence="1">DNA alkylation repair protein</fullName>
    </submittedName>
</protein>